<gene>
    <name evidence="11" type="ORF">MCYG_01632</name>
</gene>
<dbReference type="PANTHER" id="PTHR11956:SF11">
    <property type="entry name" value="ARGININE--TRNA LIGASE, MITOCHONDRIAL-RELATED"/>
    <property type="match status" value="1"/>
</dbReference>
<dbReference type="PANTHER" id="PTHR11956">
    <property type="entry name" value="ARGINYL-TRNA SYNTHETASE"/>
    <property type="match status" value="1"/>
</dbReference>
<evidence type="ECO:0000313" key="12">
    <source>
        <dbReference type="Proteomes" id="UP000002035"/>
    </source>
</evidence>
<proteinExistence type="inferred from homology"/>
<dbReference type="Proteomes" id="UP000002035">
    <property type="component" value="Unassembled WGS sequence"/>
</dbReference>
<comment type="similarity">
    <text evidence="1 9">Belongs to the class-I aminoacyl-tRNA synthetase family.</text>
</comment>
<dbReference type="OMA" id="PNMASEF"/>
<dbReference type="GO" id="GO:0006420">
    <property type="term" value="P:arginyl-tRNA aminoacylation"/>
    <property type="evidence" value="ECO:0007669"/>
    <property type="project" value="InterPro"/>
</dbReference>
<comment type="catalytic activity">
    <reaction evidence="8">
        <text>tRNA(Arg) + L-arginine + ATP = L-arginyl-tRNA(Arg) + AMP + diphosphate</text>
        <dbReference type="Rhea" id="RHEA:20301"/>
        <dbReference type="Rhea" id="RHEA-COMP:9658"/>
        <dbReference type="Rhea" id="RHEA-COMP:9673"/>
        <dbReference type="ChEBI" id="CHEBI:30616"/>
        <dbReference type="ChEBI" id="CHEBI:32682"/>
        <dbReference type="ChEBI" id="CHEBI:33019"/>
        <dbReference type="ChEBI" id="CHEBI:78442"/>
        <dbReference type="ChEBI" id="CHEBI:78513"/>
        <dbReference type="ChEBI" id="CHEBI:456215"/>
        <dbReference type="EC" id="6.1.1.19"/>
    </reaction>
</comment>
<dbReference type="InterPro" id="IPR001278">
    <property type="entry name" value="Arg-tRNA-ligase"/>
</dbReference>
<name>C5FH94_ARTOC</name>
<feature type="domain" description="DALR anticodon binding" evidence="10">
    <location>
        <begin position="473"/>
        <end position="591"/>
    </location>
</feature>
<dbReference type="InterPro" id="IPR014729">
    <property type="entry name" value="Rossmann-like_a/b/a_fold"/>
</dbReference>
<evidence type="ECO:0000256" key="6">
    <source>
        <dbReference type="ARBA" id="ARBA00022917"/>
    </source>
</evidence>
<dbReference type="GO" id="GO:0005739">
    <property type="term" value="C:mitochondrion"/>
    <property type="evidence" value="ECO:0007669"/>
    <property type="project" value="TreeGrafter"/>
</dbReference>
<dbReference type="OrthoDB" id="68056at2759"/>
<reference evidence="12" key="1">
    <citation type="journal article" date="2012" name="MBio">
        <title>Comparative genome analysis of Trichophyton rubrum and related dermatophytes reveals candidate genes involved in infection.</title>
        <authorList>
            <person name="Martinez D.A."/>
            <person name="Oliver B.G."/>
            <person name="Graeser Y."/>
            <person name="Goldberg J.M."/>
            <person name="Li W."/>
            <person name="Martinez-Rossi N.M."/>
            <person name="Monod M."/>
            <person name="Shelest E."/>
            <person name="Barton R.C."/>
            <person name="Birch E."/>
            <person name="Brakhage A.A."/>
            <person name="Chen Z."/>
            <person name="Gurr S.J."/>
            <person name="Heiman D."/>
            <person name="Heitman J."/>
            <person name="Kosti I."/>
            <person name="Rossi A."/>
            <person name="Saif S."/>
            <person name="Samalova M."/>
            <person name="Saunders C.W."/>
            <person name="Shea T."/>
            <person name="Summerbell R.C."/>
            <person name="Xu J."/>
            <person name="Young S."/>
            <person name="Zeng Q."/>
            <person name="Birren B.W."/>
            <person name="Cuomo C.A."/>
            <person name="White T.C."/>
        </authorList>
    </citation>
    <scope>NUCLEOTIDE SEQUENCE [LARGE SCALE GENOMIC DNA]</scope>
    <source>
        <strain evidence="12">ATCC MYA-4605 / CBS 113480</strain>
    </source>
</reference>
<accession>C5FH94</accession>
<dbReference type="RefSeq" id="XP_002848698.1">
    <property type="nucleotide sequence ID" value="XM_002848652.1"/>
</dbReference>
<evidence type="ECO:0000256" key="4">
    <source>
        <dbReference type="ARBA" id="ARBA00022741"/>
    </source>
</evidence>
<dbReference type="SMART" id="SM00836">
    <property type="entry name" value="DALR_1"/>
    <property type="match status" value="1"/>
</dbReference>
<dbReference type="SUPFAM" id="SSF47323">
    <property type="entry name" value="Anticodon-binding domain of a subclass of class I aminoacyl-tRNA synthetases"/>
    <property type="match status" value="1"/>
</dbReference>
<keyword evidence="7 9" id="KW-0030">Aminoacyl-tRNA synthetase</keyword>
<dbReference type="FunFam" id="1.10.730.10:FF:000006">
    <property type="entry name" value="Arginyl-tRNA synthetase 2, mitochondrial"/>
    <property type="match status" value="1"/>
</dbReference>
<evidence type="ECO:0000259" key="10">
    <source>
        <dbReference type="SMART" id="SM00836"/>
    </source>
</evidence>
<sequence>MGTLSLQGLESLLQSLGAAVPVPQFPRTNVLANPTDIYRSYVVDAIQKLTGCDEGVAYDAVQWASAATNADLMLVTARLKLKGVDLKQLAQDLVSKFPPMPLLRQPVANGIFIPISFSPDTLPSLILPFIFDRRASYGSNRLLGLKDSKDEGAVKLNYLGDWGKQFGLLAVGWERFGSEELFAKEPLKHLLDVYAKINALFAPEKEASEKARDNGEDTSEIESKGLFAERNAFFQKMEDGDPDAISLWKRFREVSIERYISTYARLNIKFDVYSGESTVKPQTVQKAESLLKQQGIYTEDNGSWIIDFKKHGAPNLGVAVVRTRTGTTTYLLRDIAAVLERVEKYKFDKMIYVVSTEQDLYFQRLFKTIELMGHPEVSSKLEHINFGKVQGMSSRLGTVKLLGDILDECGSAMHDVMRKNPSKYDQVENPTWVADVLGITAVMVQDMAGKRIHNYPFDIAKMTSFEGDTGPYLQYAHARLCSIVRKVNIDLKDITAADFSLLKETHAISILRLMTQYPEVTNNALKTLEPTTILTYLFRLAHQVSSGYDVIKVIGAESHEVTVARLALYEGARQVLENGMRLLGFTPVERM</sequence>
<dbReference type="PRINTS" id="PR01038">
    <property type="entry name" value="TRNASYNTHARG"/>
</dbReference>
<keyword evidence="4 9" id="KW-0547">Nucleotide-binding</keyword>
<evidence type="ECO:0000256" key="2">
    <source>
        <dbReference type="ARBA" id="ARBA00012837"/>
    </source>
</evidence>
<evidence type="ECO:0000256" key="1">
    <source>
        <dbReference type="ARBA" id="ARBA00005594"/>
    </source>
</evidence>
<dbReference type="GeneID" id="9222954"/>
<evidence type="ECO:0000256" key="8">
    <source>
        <dbReference type="ARBA" id="ARBA00049339"/>
    </source>
</evidence>
<dbReference type="STRING" id="554155.C5FH94"/>
<dbReference type="InterPro" id="IPR036695">
    <property type="entry name" value="Arg-tRNA-synth_N_sf"/>
</dbReference>
<dbReference type="InterPro" id="IPR009080">
    <property type="entry name" value="tRNAsynth_Ia_anticodon-bd"/>
</dbReference>
<dbReference type="InterPro" id="IPR035684">
    <property type="entry name" value="ArgRS_core"/>
</dbReference>
<dbReference type="VEuPathDB" id="FungiDB:MCYG_01632"/>
<protein>
    <recommendedName>
        <fullName evidence="2">arginine--tRNA ligase</fullName>
        <ecNumber evidence="2">6.1.1.19</ecNumber>
    </recommendedName>
</protein>
<dbReference type="SUPFAM" id="SSF52374">
    <property type="entry name" value="Nucleotidylyl transferase"/>
    <property type="match status" value="1"/>
</dbReference>
<dbReference type="EC" id="6.1.1.19" evidence="2"/>
<keyword evidence="3 9" id="KW-0436">Ligase</keyword>
<organism evidence="11 12">
    <name type="scientific">Arthroderma otae (strain ATCC MYA-4605 / CBS 113480)</name>
    <name type="common">Microsporum canis</name>
    <dbReference type="NCBI Taxonomy" id="554155"/>
    <lineage>
        <taxon>Eukaryota</taxon>
        <taxon>Fungi</taxon>
        <taxon>Dikarya</taxon>
        <taxon>Ascomycota</taxon>
        <taxon>Pezizomycotina</taxon>
        <taxon>Eurotiomycetes</taxon>
        <taxon>Eurotiomycetidae</taxon>
        <taxon>Onygenales</taxon>
        <taxon>Arthrodermataceae</taxon>
        <taxon>Microsporum</taxon>
    </lineage>
</organism>
<dbReference type="CDD" id="cd07956">
    <property type="entry name" value="Anticodon_Ia_Arg"/>
    <property type="match status" value="1"/>
</dbReference>
<dbReference type="Gene3D" id="1.10.730.10">
    <property type="entry name" value="Isoleucyl-tRNA Synthetase, Domain 1"/>
    <property type="match status" value="1"/>
</dbReference>
<dbReference type="Pfam" id="PF05746">
    <property type="entry name" value="DALR_1"/>
    <property type="match status" value="1"/>
</dbReference>
<dbReference type="HOGENOM" id="CLU_006406_6_2_1"/>
<dbReference type="EMBL" id="DS995702">
    <property type="protein sequence ID" value="EEQ28813.1"/>
    <property type="molecule type" value="Genomic_DNA"/>
</dbReference>
<dbReference type="Gene3D" id="3.30.1360.70">
    <property type="entry name" value="Arginyl tRNA synthetase N-terminal domain"/>
    <property type="match status" value="1"/>
</dbReference>
<evidence type="ECO:0000256" key="5">
    <source>
        <dbReference type="ARBA" id="ARBA00022840"/>
    </source>
</evidence>
<dbReference type="GO" id="GO:0005524">
    <property type="term" value="F:ATP binding"/>
    <property type="evidence" value="ECO:0007669"/>
    <property type="project" value="UniProtKB-KW"/>
</dbReference>
<dbReference type="Gene3D" id="3.40.50.620">
    <property type="entry name" value="HUPs"/>
    <property type="match status" value="1"/>
</dbReference>
<evidence type="ECO:0000256" key="9">
    <source>
        <dbReference type="RuleBase" id="RU363038"/>
    </source>
</evidence>
<dbReference type="NCBIfam" id="TIGR00456">
    <property type="entry name" value="argS"/>
    <property type="match status" value="1"/>
</dbReference>
<keyword evidence="5 9" id="KW-0067">ATP-binding</keyword>
<evidence type="ECO:0000256" key="3">
    <source>
        <dbReference type="ARBA" id="ARBA00022598"/>
    </source>
</evidence>
<dbReference type="eggNOG" id="KOG1195">
    <property type="taxonomic scope" value="Eukaryota"/>
</dbReference>
<dbReference type="GO" id="GO:0004814">
    <property type="term" value="F:arginine-tRNA ligase activity"/>
    <property type="evidence" value="ECO:0007669"/>
    <property type="project" value="UniProtKB-EC"/>
</dbReference>
<keyword evidence="6 9" id="KW-0648">Protein biosynthesis</keyword>
<keyword evidence="12" id="KW-1185">Reference proteome</keyword>
<dbReference type="Pfam" id="PF00750">
    <property type="entry name" value="tRNA-synt_1d"/>
    <property type="match status" value="1"/>
</dbReference>
<dbReference type="AlphaFoldDB" id="C5FH94"/>
<dbReference type="InterPro" id="IPR008909">
    <property type="entry name" value="DALR_anticod-bd"/>
</dbReference>
<evidence type="ECO:0000256" key="7">
    <source>
        <dbReference type="ARBA" id="ARBA00023146"/>
    </source>
</evidence>
<evidence type="ECO:0000313" key="11">
    <source>
        <dbReference type="EMBL" id="EEQ28813.1"/>
    </source>
</evidence>
<dbReference type="SUPFAM" id="SSF55190">
    <property type="entry name" value="Arginyl-tRNA synthetase (ArgRS), N-terminal 'additional' domain"/>
    <property type="match status" value="1"/>
</dbReference>
<dbReference type="GO" id="GO:0032543">
    <property type="term" value="P:mitochondrial translation"/>
    <property type="evidence" value="ECO:0007669"/>
    <property type="project" value="TreeGrafter"/>
</dbReference>